<sequence length="51" mass="5731">MMIATLWSAIYGFALLRSRAMIQPDNEIIDPASEDLADAIVRNAIRLVRDL</sequence>
<dbReference type="EMBL" id="JACIDT010000002">
    <property type="protein sequence ID" value="MBB3925101.1"/>
    <property type="molecule type" value="Genomic_DNA"/>
</dbReference>
<evidence type="ECO:0000313" key="2">
    <source>
        <dbReference type="Proteomes" id="UP000571950"/>
    </source>
</evidence>
<accession>A0A7W6BHH4</accession>
<dbReference type="Proteomes" id="UP000571950">
    <property type="component" value="Unassembled WGS sequence"/>
</dbReference>
<evidence type="ECO:0000313" key="1">
    <source>
        <dbReference type="EMBL" id="MBB3925101.1"/>
    </source>
</evidence>
<dbReference type="AlphaFoldDB" id="A0A7W6BHH4"/>
<name>A0A7W6BHH4_9SPHN</name>
<reference evidence="1 2" key="1">
    <citation type="submission" date="2020-08" db="EMBL/GenBank/DDBJ databases">
        <title>Genomic Encyclopedia of Type Strains, Phase IV (KMG-IV): sequencing the most valuable type-strain genomes for metagenomic binning, comparative biology and taxonomic classification.</title>
        <authorList>
            <person name="Goeker M."/>
        </authorList>
    </citation>
    <scope>NUCLEOTIDE SEQUENCE [LARGE SCALE GENOMIC DNA]</scope>
    <source>
        <strain evidence="1 2">DSM 26189</strain>
    </source>
</reference>
<proteinExistence type="predicted"/>
<organism evidence="1 2">
    <name type="scientific">Sphingobium jiangsuense</name>
    <dbReference type="NCBI Taxonomy" id="870476"/>
    <lineage>
        <taxon>Bacteria</taxon>
        <taxon>Pseudomonadati</taxon>
        <taxon>Pseudomonadota</taxon>
        <taxon>Alphaproteobacteria</taxon>
        <taxon>Sphingomonadales</taxon>
        <taxon>Sphingomonadaceae</taxon>
        <taxon>Sphingobium</taxon>
    </lineage>
</organism>
<comment type="caution">
    <text evidence="1">The sequence shown here is derived from an EMBL/GenBank/DDBJ whole genome shotgun (WGS) entry which is preliminary data.</text>
</comment>
<dbReference type="RefSeq" id="WP_188070653.1">
    <property type="nucleotide sequence ID" value="NZ_BSPS01000007.1"/>
</dbReference>
<keyword evidence="2" id="KW-1185">Reference proteome</keyword>
<gene>
    <name evidence="1" type="ORF">GGR43_000802</name>
</gene>
<protein>
    <submittedName>
        <fullName evidence="1">Uncharacterized protein</fullName>
    </submittedName>
</protein>